<dbReference type="InterPro" id="IPR005467">
    <property type="entry name" value="His_kinase_dom"/>
</dbReference>
<comment type="similarity">
    <text evidence="2">In the N-terminal section; belongs to the phytochrome family.</text>
</comment>
<dbReference type="Pfam" id="PF02518">
    <property type="entry name" value="HATPase_c"/>
    <property type="match status" value="1"/>
</dbReference>
<dbReference type="InterPro" id="IPR003594">
    <property type="entry name" value="HATPase_dom"/>
</dbReference>
<dbReference type="PROSITE" id="PS50110">
    <property type="entry name" value="RESPONSE_REGULATORY"/>
    <property type="match status" value="2"/>
</dbReference>
<feature type="transmembrane region" description="Helical" evidence="11">
    <location>
        <begin position="173"/>
        <end position="195"/>
    </location>
</feature>
<dbReference type="EC" id="2.7.13.3" evidence="3"/>
<feature type="transmembrane region" description="Helical" evidence="11">
    <location>
        <begin position="6"/>
        <end position="25"/>
    </location>
</feature>
<evidence type="ECO:0000256" key="9">
    <source>
        <dbReference type="ARBA" id="ARBA00074306"/>
    </source>
</evidence>
<feature type="transmembrane region" description="Helical" evidence="11">
    <location>
        <begin position="142"/>
        <end position="161"/>
    </location>
</feature>
<dbReference type="SUPFAM" id="SSF55785">
    <property type="entry name" value="PYP-like sensor domain (PAS domain)"/>
    <property type="match status" value="1"/>
</dbReference>
<feature type="modified residue" description="4-aspartylphosphate" evidence="10">
    <location>
        <position position="965"/>
    </location>
</feature>
<dbReference type="AlphaFoldDB" id="A0A1T4MU53"/>
<evidence type="ECO:0000256" key="2">
    <source>
        <dbReference type="ARBA" id="ARBA00006402"/>
    </source>
</evidence>
<dbReference type="Gene3D" id="3.30.450.20">
    <property type="entry name" value="PAS domain"/>
    <property type="match status" value="1"/>
</dbReference>
<dbReference type="InterPro" id="IPR036890">
    <property type="entry name" value="HATPase_C_sf"/>
</dbReference>
<feature type="domain" description="Response regulatory" evidence="13">
    <location>
        <begin position="773"/>
        <end position="893"/>
    </location>
</feature>
<dbReference type="Gene3D" id="1.10.287.130">
    <property type="match status" value="1"/>
</dbReference>
<organism evidence="14 15">
    <name type="scientific">Eubacterium ruminantium</name>
    <dbReference type="NCBI Taxonomy" id="42322"/>
    <lineage>
        <taxon>Bacteria</taxon>
        <taxon>Bacillati</taxon>
        <taxon>Bacillota</taxon>
        <taxon>Clostridia</taxon>
        <taxon>Eubacteriales</taxon>
        <taxon>Eubacteriaceae</taxon>
        <taxon>Eubacterium</taxon>
    </lineage>
</organism>
<dbReference type="CDD" id="cd16922">
    <property type="entry name" value="HATPase_EvgS-ArcB-TorS-like"/>
    <property type="match status" value="1"/>
</dbReference>
<evidence type="ECO:0000256" key="7">
    <source>
        <dbReference type="ARBA" id="ARBA00023012"/>
    </source>
</evidence>
<feature type="transmembrane region" description="Helical" evidence="11">
    <location>
        <begin position="72"/>
        <end position="92"/>
    </location>
</feature>
<dbReference type="SMART" id="SM00388">
    <property type="entry name" value="HisKA"/>
    <property type="match status" value="1"/>
</dbReference>
<dbReference type="InterPro" id="IPR003661">
    <property type="entry name" value="HisK_dim/P_dom"/>
</dbReference>
<dbReference type="SUPFAM" id="SSF47384">
    <property type="entry name" value="Homodimeric domain of signal transducing histidine kinase"/>
    <property type="match status" value="1"/>
</dbReference>
<dbReference type="FunFam" id="3.30.565.10:FF:000010">
    <property type="entry name" value="Sensor histidine kinase RcsC"/>
    <property type="match status" value="1"/>
</dbReference>
<dbReference type="PANTHER" id="PTHR45339:SF1">
    <property type="entry name" value="HYBRID SIGNAL TRANSDUCTION HISTIDINE KINASE J"/>
    <property type="match status" value="1"/>
</dbReference>
<dbReference type="InterPro" id="IPR011006">
    <property type="entry name" value="CheY-like_superfamily"/>
</dbReference>
<accession>A0A1T4MU53</accession>
<protein>
    <recommendedName>
        <fullName evidence="9">Circadian input-output histidine kinase CikA</fullName>
        <ecNumber evidence="3">2.7.13.3</ecNumber>
    </recommendedName>
    <alternativeName>
        <fullName evidence="4">Stage 0 sporulation protein A homolog</fullName>
    </alternativeName>
</protein>
<dbReference type="EMBL" id="FUXA01000008">
    <property type="protein sequence ID" value="SJZ70640.1"/>
    <property type="molecule type" value="Genomic_DNA"/>
</dbReference>
<keyword evidence="11" id="KW-1133">Transmembrane helix</keyword>
<feature type="transmembrane region" description="Helical" evidence="11">
    <location>
        <begin position="104"/>
        <end position="127"/>
    </location>
</feature>
<evidence type="ECO:0000259" key="12">
    <source>
        <dbReference type="PROSITE" id="PS50109"/>
    </source>
</evidence>
<evidence type="ECO:0000313" key="15">
    <source>
        <dbReference type="Proteomes" id="UP000189857"/>
    </source>
</evidence>
<dbReference type="OrthoDB" id="9804263at2"/>
<dbReference type="PROSITE" id="PS50109">
    <property type="entry name" value="HIS_KIN"/>
    <property type="match status" value="1"/>
</dbReference>
<dbReference type="CDD" id="cd00082">
    <property type="entry name" value="HisKA"/>
    <property type="match status" value="1"/>
</dbReference>
<dbReference type="Gene3D" id="3.40.50.2300">
    <property type="match status" value="2"/>
</dbReference>
<feature type="domain" description="Response regulatory" evidence="13">
    <location>
        <begin position="913"/>
        <end position="1034"/>
    </location>
</feature>
<reference evidence="14 15" key="1">
    <citation type="submission" date="2017-02" db="EMBL/GenBank/DDBJ databases">
        <authorList>
            <person name="Peterson S.W."/>
        </authorList>
    </citation>
    <scope>NUCLEOTIDE SEQUENCE [LARGE SCALE GENOMIC DNA]</scope>
    <source>
        <strain evidence="14 15">ATCC 17233</strain>
    </source>
</reference>
<keyword evidence="6 14" id="KW-0808">Transferase</keyword>
<dbReference type="CDD" id="cd17546">
    <property type="entry name" value="REC_hyHK_CKI1_RcsC-like"/>
    <property type="match status" value="2"/>
</dbReference>
<keyword evidence="11" id="KW-0472">Membrane</keyword>
<evidence type="ECO:0000256" key="3">
    <source>
        <dbReference type="ARBA" id="ARBA00012438"/>
    </source>
</evidence>
<dbReference type="InterPro" id="IPR013656">
    <property type="entry name" value="PAS_4"/>
</dbReference>
<keyword evidence="5 10" id="KW-0597">Phosphoprotein</keyword>
<dbReference type="InterPro" id="IPR036097">
    <property type="entry name" value="HisK_dim/P_sf"/>
</dbReference>
<dbReference type="Proteomes" id="UP000189857">
    <property type="component" value="Unassembled WGS sequence"/>
</dbReference>
<sequence>MYYSTIGLLALLVLIIVNWDILRNFKLSEDKPAWNVYRRFLFVVIAYYVTDILWGVLDANKLETALFFDTTVHFVTMAVGISFWAEYTVAYLDDKSVFGKILVIVGRIIAGLIIVFTVTNMFIPVLFKVSEDCVYKALPCRYVLLCLQILMLFSISVYAFLRMSHVKKTDDTMVRYKILAAFGISMATLLLFQLFFPLLPVYSIGYMLGTCMLHSFVAEDEKGLYRKEQEESKKITELKDRFVSLLDNIPGMTFTKYAKTGVYITCNKGYLNYTQIKSQEELVGRTDADIFDSETAAHFVETDRIAMSLSKPYIYYEDVLDVAGNRRQLQTTKLKYTDTAGNLCILGICQDVTDMVRIQHEQAMTQEAYEKAVNNGTMYTSIAQTLARDYNDMYYINTDTEEYIEYGNAEQNRSLSEIRRGWHFFSDCKMEMAEKVYEDDRDGFLLAMNRKNLMKALDRKDTFIMTYRQMESGEPVYVNMKISRMEDEKYIIIGITNVDSEIKETMKKNETLIEALEAAEQATKTQTMFLSGMGHELRTPLNAIIGLCSLSQKKNNLDEETRRYMEKIEGSANNLLGLINNILNISRLESGKIVLHNEEFSLGSMIEQINTLMQTECNKKGLTYKCDVKEHTYGHYIGDEFKIKEALINILSNAVKFTEAPGEVTFTIEKSAEFDNESTIKFIVKDTGIGIEKEYLPRIFDAFSLENSSYRTKYGSSGLGLAITKKIVNVMNGSIEVDSEKGHGAEFSVTITLRNCESKKADYSQEINLEEIYVLIVDDDPIEAEHARMVLEEVGINAEICSSGQEALNRMEVQHAKQTPYNLILMDWNMPGMSGMETAAEINKLYNEESVVVAMTAYSWDDIHEEARKVGVDNYLSKPLFATNIIKNIERIASRCNKSIFKEKKQANLNGRRILLAEDVDINAEIMIDSLEMENIMTDRAGNGKEAVEMFENSTEGIYTAILMDVRMPEMDGLEATEKIRSLNRPDAKRIPIIALTANAFDEDIQRSIQVGMNAHLSKPVEAEQLIKILGELIYAAEMQ</sequence>
<dbReference type="RefSeq" id="WP_078787180.1">
    <property type="nucleotide sequence ID" value="NZ_FMTO01000007.1"/>
</dbReference>
<dbReference type="PRINTS" id="PR00344">
    <property type="entry name" value="BCTRLSENSOR"/>
</dbReference>
<evidence type="ECO:0000259" key="13">
    <source>
        <dbReference type="PROSITE" id="PS50110"/>
    </source>
</evidence>
<proteinExistence type="inferred from homology"/>
<dbReference type="InterPro" id="IPR004358">
    <property type="entry name" value="Sig_transdc_His_kin-like_C"/>
</dbReference>
<feature type="domain" description="Histidine kinase" evidence="12">
    <location>
        <begin position="532"/>
        <end position="755"/>
    </location>
</feature>
<feature type="modified residue" description="4-aspartylphosphate" evidence="10">
    <location>
        <position position="827"/>
    </location>
</feature>
<dbReference type="SMART" id="SM00448">
    <property type="entry name" value="REC"/>
    <property type="match status" value="2"/>
</dbReference>
<dbReference type="SUPFAM" id="SSF55874">
    <property type="entry name" value="ATPase domain of HSP90 chaperone/DNA topoisomerase II/histidine kinase"/>
    <property type="match status" value="1"/>
</dbReference>
<dbReference type="Pfam" id="PF08448">
    <property type="entry name" value="PAS_4"/>
    <property type="match status" value="1"/>
</dbReference>
<feature type="transmembrane region" description="Helical" evidence="11">
    <location>
        <begin position="37"/>
        <end position="57"/>
    </location>
</feature>
<keyword evidence="7" id="KW-0902">Two-component regulatory system</keyword>
<evidence type="ECO:0000256" key="6">
    <source>
        <dbReference type="ARBA" id="ARBA00022777"/>
    </source>
</evidence>
<dbReference type="Gene3D" id="3.30.565.10">
    <property type="entry name" value="Histidine kinase-like ATPase, C-terminal domain"/>
    <property type="match status" value="1"/>
</dbReference>
<dbReference type="Pfam" id="PF00512">
    <property type="entry name" value="HisKA"/>
    <property type="match status" value="1"/>
</dbReference>
<keyword evidence="11" id="KW-0812">Transmembrane</keyword>
<evidence type="ECO:0000256" key="1">
    <source>
        <dbReference type="ARBA" id="ARBA00000085"/>
    </source>
</evidence>
<gene>
    <name evidence="14" type="ORF">SAMN02745110_01334</name>
</gene>
<keyword evidence="15" id="KW-1185">Reference proteome</keyword>
<dbReference type="SUPFAM" id="SSF52172">
    <property type="entry name" value="CheY-like"/>
    <property type="match status" value="2"/>
</dbReference>
<dbReference type="InterPro" id="IPR001789">
    <property type="entry name" value="Sig_transdc_resp-reg_receiver"/>
</dbReference>
<evidence type="ECO:0000256" key="11">
    <source>
        <dbReference type="SAM" id="Phobius"/>
    </source>
</evidence>
<dbReference type="SMART" id="SM00387">
    <property type="entry name" value="HATPase_c"/>
    <property type="match status" value="1"/>
</dbReference>
<evidence type="ECO:0000256" key="5">
    <source>
        <dbReference type="ARBA" id="ARBA00022553"/>
    </source>
</evidence>
<evidence type="ECO:0000256" key="4">
    <source>
        <dbReference type="ARBA" id="ARBA00018672"/>
    </source>
</evidence>
<dbReference type="GO" id="GO:0000155">
    <property type="term" value="F:phosphorelay sensor kinase activity"/>
    <property type="evidence" value="ECO:0007669"/>
    <property type="project" value="InterPro"/>
</dbReference>
<dbReference type="Pfam" id="PF00072">
    <property type="entry name" value="Response_reg"/>
    <property type="match status" value="2"/>
</dbReference>
<evidence type="ECO:0000256" key="10">
    <source>
        <dbReference type="PROSITE-ProRule" id="PRU00169"/>
    </source>
</evidence>
<dbReference type="InterPro" id="IPR035965">
    <property type="entry name" value="PAS-like_dom_sf"/>
</dbReference>
<name>A0A1T4MU53_9FIRM</name>
<dbReference type="PANTHER" id="PTHR45339">
    <property type="entry name" value="HYBRID SIGNAL TRANSDUCTION HISTIDINE KINASE J"/>
    <property type="match status" value="1"/>
</dbReference>
<evidence type="ECO:0000256" key="8">
    <source>
        <dbReference type="ARBA" id="ARBA00024867"/>
    </source>
</evidence>
<keyword evidence="6 14" id="KW-0418">Kinase</keyword>
<comment type="function">
    <text evidence="8">May play the central regulatory role in sporulation. It may be an element of the effector pathway responsible for the activation of sporulation genes in response to nutritional stress. Spo0A may act in concert with spo0H (a sigma factor) to control the expression of some genes that are critical to the sporulation process.</text>
</comment>
<evidence type="ECO:0000313" key="14">
    <source>
        <dbReference type="EMBL" id="SJZ70640.1"/>
    </source>
</evidence>
<comment type="catalytic activity">
    <reaction evidence="1">
        <text>ATP + protein L-histidine = ADP + protein N-phospho-L-histidine.</text>
        <dbReference type="EC" id="2.7.13.3"/>
    </reaction>
</comment>